<feature type="region of interest" description="Disordered" evidence="7">
    <location>
        <begin position="203"/>
        <end position="236"/>
    </location>
</feature>
<organism evidence="9 10">
    <name type="scientific">Thalassiosira oceanica</name>
    <name type="common">Marine diatom</name>
    <dbReference type="NCBI Taxonomy" id="159749"/>
    <lineage>
        <taxon>Eukaryota</taxon>
        <taxon>Sar</taxon>
        <taxon>Stramenopiles</taxon>
        <taxon>Ochrophyta</taxon>
        <taxon>Bacillariophyta</taxon>
        <taxon>Coscinodiscophyceae</taxon>
        <taxon>Thalassiosirophycidae</taxon>
        <taxon>Thalassiosirales</taxon>
        <taxon>Thalassiosiraceae</taxon>
        <taxon>Thalassiosira</taxon>
    </lineage>
</organism>
<dbReference type="InterPro" id="IPR036961">
    <property type="entry name" value="Kinesin_motor_dom_sf"/>
</dbReference>
<feature type="region of interest" description="Disordered" evidence="7">
    <location>
        <begin position="146"/>
        <end position="184"/>
    </location>
</feature>
<feature type="domain" description="Myosin motor" evidence="8">
    <location>
        <begin position="513"/>
        <end position="970"/>
    </location>
</feature>
<dbReference type="GO" id="GO:0000146">
    <property type="term" value="F:microfilament motor activity"/>
    <property type="evidence" value="ECO:0007669"/>
    <property type="project" value="TreeGrafter"/>
</dbReference>
<dbReference type="PANTHER" id="PTHR13140">
    <property type="entry name" value="MYOSIN"/>
    <property type="match status" value="1"/>
</dbReference>
<comment type="caution">
    <text evidence="6">Lacks conserved residue(s) required for the propagation of feature annotation.</text>
</comment>
<dbReference type="GO" id="GO:0016020">
    <property type="term" value="C:membrane"/>
    <property type="evidence" value="ECO:0007669"/>
    <property type="project" value="TreeGrafter"/>
</dbReference>
<evidence type="ECO:0000256" key="6">
    <source>
        <dbReference type="PROSITE-ProRule" id="PRU00782"/>
    </source>
</evidence>
<evidence type="ECO:0000256" key="2">
    <source>
        <dbReference type="ARBA" id="ARBA00022840"/>
    </source>
</evidence>
<dbReference type="InterPro" id="IPR001609">
    <property type="entry name" value="Myosin_head_motor_dom-like"/>
</dbReference>
<dbReference type="SUPFAM" id="SSF52540">
    <property type="entry name" value="P-loop containing nucleoside triphosphate hydrolases"/>
    <property type="match status" value="1"/>
</dbReference>
<comment type="similarity">
    <text evidence="6">Belongs to the TRAFAC class myosin-kinesin ATPase superfamily. Myosin family.</text>
</comment>
<evidence type="ECO:0000256" key="4">
    <source>
        <dbReference type="ARBA" id="ARBA00023175"/>
    </source>
</evidence>
<keyword evidence="2 6" id="KW-0067">ATP-binding</keyword>
<dbReference type="AlphaFoldDB" id="K0RL38"/>
<dbReference type="CDD" id="cd00124">
    <property type="entry name" value="MYSc"/>
    <property type="match status" value="1"/>
</dbReference>
<dbReference type="Gene3D" id="1.20.120.720">
    <property type="entry name" value="Myosin VI head, motor domain, U50 subdomain"/>
    <property type="match status" value="1"/>
</dbReference>
<dbReference type="PRINTS" id="PR00193">
    <property type="entry name" value="MYOSINHEAVY"/>
</dbReference>
<evidence type="ECO:0000256" key="3">
    <source>
        <dbReference type="ARBA" id="ARBA00023123"/>
    </source>
</evidence>
<name>K0RL38_THAOC</name>
<accession>K0RL38</accession>
<keyword evidence="4 6" id="KW-0505">Motor protein</keyword>
<evidence type="ECO:0000313" key="9">
    <source>
        <dbReference type="EMBL" id="EJK49591.1"/>
    </source>
</evidence>
<keyword evidence="10" id="KW-1185">Reference proteome</keyword>
<gene>
    <name evidence="9" type="ORF">THAOC_31520</name>
</gene>
<feature type="compositionally biased region" description="Low complexity" evidence="7">
    <location>
        <begin position="10"/>
        <end position="19"/>
    </location>
</feature>
<feature type="region of interest" description="Disordered" evidence="7">
    <location>
        <begin position="490"/>
        <end position="511"/>
    </location>
</feature>
<dbReference type="InterPro" id="IPR027417">
    <property type="entry name" value="P-loop_NTPase"/>
</dbReference>
<dbReference type="EMBL" id="AGNL01044631">
    <property type="protein sequence ID" value="EJK49591.1"/>
    <property type="molecule type" value="Genomic_DNA"/>
</dbReference>
<dbReference type="PANTHER" id="PTHR13140:SF845">
    <property type="entry name" value="MYOSIN-LIKE PROTEIN"/>
    <property type="match status" value="1"/>
</dbReference>
<dbReference type="GO" id="GO:0051015">
    <property type="term" value="F:actin filament binding"/>
    <property type="evidence" value="ECO:0007669"/>
    <property type="project" value="TreeGrafter"/>
</dbReference>
<feature type="compositionally biased region" description="Low complexity" evidence="7">
    <location>
        <begin position="225"/>
        <end position="235"/>
    </location>
</feature>
<dbReference type="eggNOG" id="KOG0160">
    <property type="taxonomic scope" value="Eukaryota"/>
</dbReference>
<evidence type="ECO:0000313" key="10">
    <source>
        <dbReference type="Proteomes" id="UP000266841"/>
    </source>
</evidence>
<dbReference type="GO" id="GO:0005524">
    <property type="term" value="F:ATP binding"/>
    <property type="evidence" value="ECO:0007669"/>
    <property type="project" value="UniProtKB-UniRule"/>
</dbReference>
<protein>
    <recommendedName>
        <fullName evidence="8">Myosin motor domain-containing protein</fullName>
    </recommendedName>
</protein>
<feature type="binding site" evidence="6">
    <location>
        <begin position="632"/>
        <end position="639"/>
    </location>
    <ligand>
        <name>ATP</name>
        <dbReference type="ChEBI" id="CHEBI:30616"/>
    </ligand>
</feature>
<keyword evidence="1 6" id="KW-0547">Nucleotide-binding</keyword>
<dbReference type="GO" id="GO:0007015">
    <property type="term" value="P:actin filament organization"/>
    <property type="evidence" value="ECO:0007669"/>
    <property type="project" value="TreeGrafter"/>
</dbReference>
<keyword evidence="3 6" id="KW-0518">Myosin</keyword>
<dbReference type="Gene3D" id="3.40.850.10">
    <property type="entry name" value="Kinesin motor domain"/>
    <property type="match status" value="1"/>
</dbReference>
<evidence type="ECO:0000259" key="8">
    <source>
        <dbReference type="PROSITE" id="PS51456"/>
    </source>
</evidence>
<keyword evidence="5 6" id="KW-0009">Actin-binding</keyword>
<dbReference type="OrthoDB" id="76317at2759"/>
<evidence type="ECO:0000256" key="7">
    <source>
        <dbReference type="SAM" id="MobiDB-lite"/>
    </source>
</evidence>
<dbReference type="PROSITE" id="PS51456">
    <property type="entry name" value="MYOSIN_MOTOR"/>
    <property type="match status" value="1"/>
</dbReference>
<evidence type="ECO:0000256" key="5">
    <source>
        <dbReference type="ARBA" id="ARBA00023203"/>
    </source>
</evidence>
<sequence>MPDSSHGSTRLQRLQAARQRANRHKTVRTVTPRPTPTPALSSVAGGLHQAAPPALTNGPSGRRMQRSSLLTADDEPSLGNGGTVVQATEVRASVGSAIQNDRHTSERSRRRTVVCPQYPVDPPSDEEDGNEGIEVLVGQVLTRGNMYTDQLERRHPETRVTRAGKTPGQSGMKSPVVVSSPKSKALSKSIADARHFARYGAAESRKTLGDGSQQKQQSDRETNATSQESTSQESQEWFRYTTGTQHGRVTPKLSHDSPLATFEVKNQADDTPLRKNGAGRSGGLRFQNDTVVATLGTKTSNKRFTAKPKFRLDERDSSTILNGPIQHNPWKEMSRVKTPNEKTTSTAKSFEGSIHKRTSSSAARKKDACSIPVLKKTDRWSTNNSLNTPQAKAGKPKKVVAKRMETTSNSARHGGTPVWVDRRILEDSNDDAWRWSRGRLQAGGEPGEMVIVLDDDEPSNLNGQSYSLPRSYNDGDHVLMGNNWWSTSLSPSPTPVSPELGRSSIKPGDGDGMPPSDLVELTHLHEPAIVHALRCRYKRDLIYTNTGSILLAVNPFKKLDHLYTREVMESFWNDGGSGEDLPPHVYAVAERSYSNMIKSLEHRDEAEGELIQPRRSNAEDSPLCNQSILVSGESGSGKTVTTKIILRYLSVLSLRGCSGPHRQEDGPTVEMQVLQSNPILESFGNARTVKNDNSSRFGKVTSSIMCVSLSHCSDSSSTMTRIIEIYQFIELVFAAQSGLCQRGALMGANIDFYLLEKVRLISVSSGERNFHIFYEILSSGMPTKDKRRYKLTANFGSGRAAYHAQDFKMTSMSGTFDRRDGVCDDSTCNHLRTAMGTVGFSLREQDEIYSIASALLHSSNLQLASHDGDQCTICERDGTLTAVANLLGVTVDALKMSVTASVIEARGERLMKRNNTEQATKALEALSMAIYGALFAYIVRRINASIQIDQSRTERGFATIGILVRPSFAQ</sequence>
<dbReference type="Proteomes" id="UP000266841">
    <property type="component" value="Unassembled WGS sequence"/>
</dbReference>
<comment type="caution">
    <text evidence="9">The sequence shown here is derived from an EMBL/GenBank/DDBJ whole genome shotgun (WGS) entry which is preliminary data.</text>
</comment>
<proteinExistence type="inferred from homology"/>
<dbReference type="GO" id="GO:0005737">
    <property type="term" value="C:cytoplasm"/>
    <property type="evidence" value="ECO:0007669"/>
    <property type="project" value="TreeGrafter"/>
</dbReference>
<reference evidence="9 10" key="1">
    <citation type="journal article" date="2012" name="Genome Biol.">
        <title>Genome and low-iron response of an oceanic diatom adapted to chronic iron limitation.</title>
        <authorList>
            <person name="Lommer M."/>
            <person name="Specht M."/>
            <person name="Roy A.S."/>
            <person name="Kraemer L."/>
            <person name="Andreson R."/>
            <person name="Gutowska M.A."/>
            <person name="Wolf J."/>
            <person name="Bergner S.V."/>
            <person name="Schilhabel M.B."/>
            <person name="Klostermeier U.C."/>
            <person name="Beiko R.G."/>
            <person name="Rosenstiel P."/>
            <person name="Hippler M."/>
            <person name="Laroche J."/>
        </authorList>
    </citation>
    <scope>NUCLEOTIDE SEQUENCE [LARGE SCALE GENOMIC DNA]</scope>
    <source>
        <strain evidence="9 10">CCMP1005</strain>
    </source>
</reference>
<dbReference type="Pfam" id="PF00063">
    <property type="entry name" value="Myosin_head"/>
    <property type="match status" value="3"/>
</dbReference>
<evidence type="ECO:0000256" key="1">
    <source>
        <dbReference type="ARBA" id="ARBA00022741"/>
    </source>
</evidence>
<feature type="compositionally biased region" description="Basic and acidic residues" evidence="7">
    <location>
        <begin position="150"/>
        <end position="160"/>
    </location>
</feature>
<feature type="region of interest" description="Disordered" evidence="7">
    <location>
        <begin position="335"/>
        <end position="368"/>
    </location>
</feature>
<feature type="region of interest" description="Disordered" evidence="7">
    <location>
        <begin position="1"/>
        <end position="66"/>
    </location>
</feature>
<dbReference type="GO" id="GO:0016459">
    <property type="term" value="C:myosin complex"/>
    <property type="evidence" value="ECO:0007669"/>
    <property type="project" value="UniProtKB-KW"/>
</dbReference>
<dbReference type="SMART" id="SM00242">
    <property type="entry name" value="MYSc"/>
    <property type="match status" value="1"/>
</dbReference>
<feature type="compositionally biased region" description="Low complexity" evidence="7">
    <location>
        <begin position="173"/>
        <end position="184"/>
    </location>
</feature>